<sequence length="353" mass="41619">MPSDGIFYLILLMILCGTFSIVGNINQLVSYYCKKKFFPNNDNIFNKNTKILINLLHIIYLLLTLAIPYLVLERIQESWILGNETCIFNRILIMLERSTKLWLIMFITLFQYKEYTQLKRQLQNSTTKNDYFSKFSLKISLFIMIIVSGSLILIMLPNCGAFKIILQTFYIDTIKIDIKQIKCGISVSDLYFSIVYGYSFMVEFFIPGIICLTIIIKWIICIKKDPNQNNISLKYLSFIKSVFIFLFLSFYIFLPHWCVLLLKIYGYDVFGDDIAEYLIWLFDELSNINISLSPSISWLPLMYLSNHLSEDENNELSNKKFYTSNKYITNYKRSSTQNVIQQRKYRSTNKIEK</sequence>
<name>A0A090KVD3_STRRB</name>
<comment type="subcellular location">
    <subcellularLocation>
        <location evidence="1">Membrane</location>
    </subcellularLocation>
</comment>
<evidence type="ECO:0000313" key="9">
    <source>
        <dbReference type="WBParaSite" id="SRAE_X000156400.1"/>
    </source>
</evidence>
<evidence type="ECO:0000313" key="8">
    <source>
        <dbReference type="Proteomes" id="UP000035682"/>
    </source>
</evidence>
<dbReference type="EMBL" id="LN609396">
    <property type="protein sequence ID" value="CEF59820.1"/>
    <property type="molecule type" value="Genomic_DNA"/>
</dbReference>
<evidence type="ECO:0000313" key="7">
    <source>
        <dbReference type="EMBL" id="CEF59820.1"/>
    </source>
</evidence>
<dbReference type="GO" id="GO:0016020">
    <property type="term" value="C:membrane"/>
    <property type="evidence" value="ECO:0007669"/>
    <property type="project" value="UniProtKB-SubCell"/>
</dbReference>
<feature type="transmembrane region" description="Helical" evidence="5">
    <location>
        <begin position="232"/>
        <end position="254"/>
    </location>
</feature>
<evidence type="ECO:0000313" key="10">
    <source>
        <dbReference type="WormBase" id="SRAE_X000156400"/>
    </source>
</evidence>
<dbReference type="CTD" id="36384631"/>
<evidence type="ECO:0000256" key="3">
    <source>
        <dbReference type="ARBA" id="ARBA00022989"/>
    </source>
</evidence>
<dbReference type="PROSITE" id="PS50262">
    <property type="entry name" value="G_PROTEIN_RECEP_F1_2"/>
    <property type="match status" value="1"/>
</dbReference>
<feature type="transmembrane region" description="Helical" evidence="5">
    <location>
        <begin position="196"/>
        <end position="220"/>
    </location>
</feature>
<keyword evidence="2 5" id="KW-0812">Transmembrane</keyword>
<accession>A0A090KVD3</accession>
<protein>
    <submittedName>
        <fullName evidence="7 9">GPCR, rhodopsin-like, 7TM domain-containing protein</fullName>
    </submittedName>
</protein>
<feature type="transmembrane region" description="Helical" evidence="5">
    <location>
        <begin position="131"/>
        <end position="156"/>
    </location>
</feature>
<reference evidence="9" key="3">
    <citation type="submission" date="2020-12" db="UniProtKB">
        <authorList>
            <consortium name="WormBaseParasite"/>
        </authorList>
    </citation>
    <scope>IDENTIFICATION</scope>
</reference>
<dbReference type="WormBase" id="SRAE_X000156400">
    <property type="protein sequence ID" value="SRP09444"/>
    <property type="gene ID" value="WBGene00267137"/>
</dbReference>
<dbReference type="WBParaSite" id="SRAE_X000156400.1">
    <property type="protein sequence ID" value="SRAE_X000156400.1"/>
    <property type="gene ID" value="WBGene00267137"/>
</dbReference>
<evidence type="ECO:0000256" key="2">
    <source>
        <dbReference type="ARBA" id="ARBA00022692"/>
    </source>
</evidence>
<proteinExistence type="predicted"/>
<dbReference type="InterPro" id="IPR017452">
    <property type="entry name" value="GPCR_Rhodpsn_7TM"/>
</dbReference>
<dbReference type="AlphaFoldDB" id="A0A090KVD3"/>
<dbReference type="Proteomes" id="UP000035682">
    <property type="component" value="Unplaced"/>
</dbReference>
<evidence type="ECO:0000256" key="5">
    <source>
        <dbReference type="SAM" id="Phobius"/>
    </source>
</evidence>
<keyword evidence="4 5" id="KW-0472">Membrane</keyword>
<feature type="transmembrane region" description="Helical" evidence="5">
    <location>
        <begin position="6"/>
        <end position="30"/>
    </location>
</feature>
<reference evidence="8" key="2">
    <citation type="submission" date="2014-09" db="EMBL/GenBank/DDBJ databases">
        <authorList>
            <person name="Martin A.A."/>
        </authorList>
    </citation>
    <scope>NUCLEOTIDE SEQUENCE</scope>
    <source>
        <strain evidence="8">ED321</strain>
    </source>
</reference>
<keyword evidence="8" id="KW-1185">Reference proteome</keyword>
<dbReference type="RefSeq" id="XP_024499031.1">
    <property type="nucleotide sequence ID" value="XM_024650396.1"/>
</dbReference>
<keyword evidence="3 5" id="KW-1133">Transmembrane helix</keyword>
<evidence type="ECO:0000256" key="4">
    <source>
        <dbReference type="ARBA" id="ARBA00023136"/>
    </source>
</evidence>
<dbReference type="GeneID" id="36384631"/>
<evidence type="ECO:0000256" key="1">
    <source>
        <dbReference type="ARBA" id="ARBA00004370"/>
    </source>
</evidence>
<evidence type="ECO:0000259" key="6">
    <source>
        <dbReference type="PROSITE" id="PS50262"/>
    </source>
</evidence>
<feature type="domain" description="G-protein coupled receptors family 1 profile" evidence="6">
    <location>
        <begin position="23"/>
        <end position="297"/>
    </location>
</feature>
<feature type="transmembrane region" description="Helical" evidence="5">
    <location>
        <begin position="51"/>
        <end position="71"/>
    </location>
</feature>
<dbReference type="Gene3D" id="1.20.1070.10">
    <property type="entry name" value="Rhodopsin 7-helix transmembrane proteins"/>
    <property type="match status" value="1"/>
</dbReference>
<organism evidence="7">
    <name type="scientific">Strongyloides ratti</name>
    <name type="common">Parasitic roundworm</name>
    <dbReference type="NCBI Taxonomy" id="34506"/>
    <lineage>
        <taxon>Eukaryota</taxon>
        <taxon>Metazoa</taxon>
        <taxon>Ecdysozoa</taxon>
        <taxon>Nematoda</taxon>
        <taxon>Chromadorea</taxon>
        <taxon>Rhabditida</taxon>
        <taxon>Tylenchina</taxon>
        <taxon>Panagrolaimomorpha</taxon>
        <taxon>Strongyloidoidea</taxon>
        <taxon>Strongyloididae</taxon>
        <taxon>Strongyloides</taxon>
    </lineage>
</organism>
<reference evidence="7" key="1">
    <citation type="submission" date="2014-09" db="EMBL/GenBank/DDBJ databases">
        <authorList>
            <person name="Aslett A.Martin."/>
        </authorList>
    </citation>
    <scope>NUCLEOTIDE SEQUENCE</scope>
    <source>
        <strain evidence="7">ED321 Heterogonic</strain>
    </source>
</reference>
<gene>
    <name evidence="7 9 10" type="ORF">SRAE_X000156400</name>
</gene>